<proteinExistence type="predicted"/>
<protein>
    <recommendedName>
        <fullName evidence="5">CUB domain-containing protein</fullName>
    </recommendedName>
</protein>
<reference evidence="6" key="1">
    <citation type="submission" date="2023-07" db="EMBL/GenBank/DDBJ databases">
        <authorList>
            <person name="Stuckert A."/>
        </authorList>
    </citation>
    <scope>NUCLEOTIDE SEQUENCE</scope>
</reference>
<gene>
    <name evidence="6" type="ORF">RIMI_LOCUS5247677</name>
</gene>
<evidence type="ECO:0000256" key="2">
    <source>
        <dbReference type="PROSITE-ProRule" id="PRU00059"/>
    </source>
</evidence>
<dbReference type="Pfam" id="PF00431">
    <property type="entry name" value="CUB"/>
    <property type="match status" value="1"/>
</dbReference>
<evidence type="ECO:0000313" key="6">
    <source>
        <dbReference type="EMBL" id="CAJ0932760.1"/>
    </source>
</evidence>
<dbReference type="InterPro" id="IPR035914">
    <property type="entry name" value="Sperma_CUB_dom_sf"/>
</dbReference>
<dbReference type="Gene3D" id="2.60.120.290">
    <property type="entry name" value="Spermadhesin, CUB domain"/>
    <property type="match status" value="1"/>
</dbReference>
<keyword evidence="4" id="KW-0472">Membrane</keyword>
<evidence type="ECO:0000256" key="3">
    <source>
        <dbReference type="SAM" id="MobiDB-lite"/>
    </source>
</evidence>
<dbReference type="SUPFAM" id="SSF49854">
    <property type="entry name" value="Spermadhesin, CUB domain"/>
    <property type="match status" value="1"/>
</dbReference>
<dbReference type="SMART" id="SM00042">
    <property type="entry name" value="CUB"/>
    <property type="match status" value="1"/>
</dbReference>
<evidence type="ECO:0000313" key="7">
    <source>
        <dbReference type="Proteomes" id="UP001176940"/>
    </source>
</evidence>
<feature type="region of interest" description="Disordered" evidence="3">
    <location>
        <begin position="139"/>
        <end position="166"/>
    </location>
</feature>
<dbReference type="InterPro" id="IPR000859">
    <property type="entry name" value="CUB_dom"/>
</dbReference>
<comment type="caution">
    <text evidence="2">Lacks conserved residue(s) required for the propagation of feature annotation.</text>
</comment>
<feature type="transmembrane region" description="Helical" evidence="4">
    <location>
        <begin position="34"/>
        <end position="57"/>
    </location>
</feature>
<keyword evidence="4" id="KW-0812">Transmembrane</keyword>
<evidence type="ECO:0000256" key="4">
    <source>
        <dbReference type="SAM" id="Phobius"/>
    </source>
</evidence>
<feature type="domain" description="CUB" evidence="5">
    <location>
        <begin position="46"/>
        <end position="108"/>
    </location>
</feature>
<dbReference type="PANTHER" id="PTHR24255:SF10">
    <property type="entry name" value="MANNAN-BINDING LECTIN SERINE PROTEASE 2"/>
    <property type="match status" value="1"/>
</dbReference>
<comment type="caution">
    <text evidence="6">The sequence shown here is derived from an EMBL/GenBank/DDBJ whole genome shotgun (WGS) entry which is preliminary data.</text>
</comment>
<sequence length="184" mass="20491">MSSKSNFSQPSKSSLAPNNAFYSMMEHLAIKQRLWHFLVLATVFHCYGYCIELTGLFGRISSPGFVKPYPNDQNITWDIRVPEGHRIKIYFTHFNVELSYLCEYDYVKPPGAAPSSRRLSALTVQVRGRDDAYSVRGLISQSGETPGPDAGSCKQESSSSNGTDICGASMAKYEHFDVKARTDS</sequence>
<organism evidence="6 7">
    <name type="scientific">Ranitomeya imitator</name>
    <name type="common">mimic poison frog</name>
    <dbReference type="NCBI Taxonomy" id="111125"/>
    <lineage>
        <taxon>Eukaryota</taxon>
        <taxon>Metazoa</taxon>
        <taxon>Chordata</taxon>
        <taxon>Craniata</taxon>
        <taxon>Vertebrata</taxon>
        <taxon>Euteleostomi</taxon>
        <taxon>Amphibia</taxon>
        <taxon>Batrachia</taxon>
        <taxon>Anura</taxon>
        <taxon>Neobatrachia</taxon>
        <taxon>Hyloidea</taxon>
        <taxon>Dendrobatidae</taxon>
        <taxon>Dendrobatinae</taxon>
        <taxon>Ranitomeya</taxon>
    </lineage>
</organism>
<dbReference type="EMBL" id="CAUEEQ010008883">
    <property type="protein sequence ID" value="CAJ0932760.1"/>
    <property type="molecule type" value="Genomic_DNA"/>
</dbReference>
<accession>A0ABN9L634</accession>
<keyword evidence="1" id="KW-1015">Disulfide bond</keyword>
<name>A0ABN9L634_9NEOB</name>
<keyword evidence="7" id="KW-1185">Reference proteome</keyword>
<evidence type="ECO:0000259" key="5">
    <source>
        <dbReference type="PROSITE" id="PS01180"/>
    </source>
</evidence>
<evidence type="ECO:0000256" key="1">
    <source>
        <dbReference type="ARBA" id="ARBA00023157"/>
    </source>
</evidence>
<dbReference type="Proteomes" id="UP001176940">
    <property type="component" value="Unassembled WGS sequence"/>
</dbReference>
<dbReference type="PROSITE" id="PS01180">
    <property type="entry name" value="CUB"/>
    <property type="match status" value="1"/>
</dbReference>
<keyword evidence="4" id="KW-1133">Transmembrane helix</keyword>
<dbReference type="CDD" id="cd00041">
    <property type="entry name" value="CUB"/>
    <property type="match status" value="1"/>
</dbReference>
<dbReference type="PANTHER" id="PTHR24255">
    <property type="entry name" value="COMPLEMENT COMPONENT 1, S SUBCOMPONENT-RELATED"/>
    <property type="match status" value="1"/>
</dbReference>
<feature type="compositionally biased region" description="Polar residues" evidence="3">
    <location>
        <begin position="154"/>
        <end position="163"/>
    </location>
</feature>